<organism evidence="3 4">
    <name type="scientific">Petrimonas mucosa</name>
    <dbReference type="NCBI Taxonomy" id="1642646"/>
    <lineage>
        <taxon>Bacteria</taxon>
        <taxon>Pseudomonadati</taxon>
        <taxon>Bacteroidota</taxon>
        <taxon>Bacteroidia</taxon>
        <taxon>Bacteroidales</taxon>
        <taxon>Dysgonomonadaceae</taxon>
        <taxon>Petrimonas</taxon>
    </lineage>
</organism>
<accession>A0A1G4GAH1</accession>
<evidence type="ECO:0000313" key="3">
    <source>
        <dbReference type="EMBL" id="SCM59517.1"/>
    </source>
</evidence>
<feature type="signal peptide" evidence="2">
    <location>
        <begin position="1"/>
        <end position="25"/>
    </location>
</feature>
<name>A0A1G4GAH1_9BACT</name>
<reference evidence="3 4" key="1">
    <citation type="submission" date="2016-08" db="EMBL/GenBank/DDBJ databases">
        <authorList>
            <person name="Seilhamer J.J."/>
        </authorList>
    </citation>
    <scope>NUCLEOTIDE SEQUENCE [LARGE SCALE GENOMIC DNA]</scope>
    <source>
        <strain evidence="3">ING2-E5A</strain>
    </source>
</reference>
<dbReference type="PANTHER" id="PTHR35869:SF1">
    <property type="entry name" value="OUTER-MEMBRANE LIPOPROTEIN CARRIER PROTEIN"/>
    <property type="match status" value="1"/>
</dbReference>
<keyword evidence="1 2" id="KW-0732">Signal</keyword>
<sequence length="214" mass="23701">MKKIILTFTALLALALLQAQTAADARTVLDKAYSAYENSKGINILFTITTTGQDGTKYPPQKGSAQVKGNKFKIETSTINTWFDGKTQWVLMKEMNEVNISYPSNEELATISPLALLSMYKTGFTLNPPVSKTVNGKSALVIEMVPTGNKSDFKKISVAIDARDSSVVQVDITLKDGMRNRIDVNSYNTNFNYSDAEFLFNIDQHKGVEIVDLR</sequence>
<dbReference type="CDD" id="cd16325">
    <property type="entry name" value="LolA"/>
    <property type="match status" value="1"/>
</dbReference>
<dbReference type="InterPro" id="IPR004564">
    <property type="entry name" value="OM_lipoprot_carrier_LolA-like"/>
</dbReference>
<dbReference type="EMBL" id="LT608328">
    <property type="protein sequence ID" value="SCM59517.1"/>
    <property type="molecule type" value="Genomic_DNA"/>
</dbReference>
<dbReference type="Gene3D" id="2.50.20.10">
    <property type="entry name" value="Lipoprotein localisation LolA/LolB/LppX"/>
    <property type="match status" value="1"/>
</dbReference>
<dbReference type="Pfam" id="PF16584">
    <property type="entry name" value="LolA_2"/>
    <property type="match status" value="1"/>
</dbReference>
<evidence type="ECO:0000256" key="1">
    <source>
        <dbReference type="ARBA" id="ARBA00022729"/>
    </source>
</evidence>
<evidence type="ECO:0000313" key="4">
    <source>
        <dbReference type="Proteomes" id="UP000178485"/>
    </source>
</evidence>
<evidence type="ECO:0008006" key="5">
    <source>
        <dbReference type="Google" id="ProtNLM"/>
    </source>
</evidence>
<dbReference type="InterPro" id="IPR029046">
    <property type="entry name" value="LolA/LolB/LppX"/>
</dbReference>
<dbReference type="KEGG" id="pmuc:ING2E5A_2721"/>
<gene>
    <name evidence="3" type="ORF">ING2E5A_2721</name>
</gene>
<dbReference type="Proteomes" id="UP000178485">
    <property type="component" value="Chromosome i"/>
</dbReference>
<keyword evidence="4" id="KW-1185">Reference proteome</keyword>
<dbReference type="SUPFAM" id="SSF89392">
    <property type="entry name" value="Prokaryotic lipoproteins and lipoprotein localization factors"/>
    <property type="match status" value="1"/>
</dbReference>
<protein>
    <recommendedName>
        <fullName evidence="5">Outer membrane lipoprotein carrier protein LolA</fullName>
    </recommendedName>
</protein>
<feature type="chain" id="PRO_5009604033" description="Outer membrane lipoprotein carrier protein LolA" evidence="2">
    <location>
        <begin position="26"/>
        <end position="214"/>
    </location>
</feature>
<dbReference type="AlphaFoldDB" id="A0A1G4GAH1"/>
<evidence type="ECO:0000256" key="2">
    <source>
        <dbReference type="SAM" id="SignalP"/>
    </source>
</evidence>
<dbReference type="STRING" id="1642646.ING2E5A_2721"/>
<dbReference type="PANTHER" id="PTHR35869">
    <property type="entry name" value="OUTER-MEMBRANE LIPOPROTEIN CARRIER PROTEIN"/>
    <property type="match status" value="1"/>
</dbReference>
<dbReference type="RefSeq" id="WP_071137796.1">
    <property type="nucleotide sequence ID" value="NZ_DUQN01000052.1"/>
</dbReference>
<proteinExistence type="predicted"/>